<dbReference type="SUPFAM" id="SSF56281">
    <property type="entry name" value="Metallo-hydrolase/oxidoreductase"/>
    <property type="match status" value="1"/>
</dbReference>
<dbReference type="PANTHER" id="PTHR42951:SF15">
    <property type="entry name" value="METALLO-BETA-LACTAMASE SUPERFAMILY PROTEIN"/>
    <property type="match status" value="1"/>
</dbReference>
<evidence type="ECO:0000259" key="4">
    <source>
        <dbReference type="SMART" id="SM00849"/>
    </source>
</evidence>
<dbReference type="InterPro" id="IPR001279">
    <property type="entry name" value="Metallo-B-lactamas"/>
</dbReference>
<proteinExistence type="predicted"/>
<dbReference type="SMART" id="SM00849">
    <property type="entry name" value="Lactamase_B"/>
    <property type="match status" value="1"/>
</dbReference>
<dbReference type="GO" id="GO:0016787">
    <property type="term" value="F:hydrolase activity"/>
    <property type="evidence" value="ECO:0007669"/>
    <property type="project" value="UniProtKB-KW"/>
</dbReference>
<evidence type="ECO:0000256" key="2">
    <source>
        <dbReference type="ARBA" id="ARBA00034301"/>
    </source>
</evidence>
<dbReference type="Proteomes" id="UP000190188">
    <property type="component" value="Unassembled WGS sequence"/>
</dbReference>
<dbReference type="InterPro" id="IPR050855">
    <property type="entry name" value="NDM-1-like"/>
</dbReference>
<reference evidence="5 6" key="1">
    <citation type="submission" date="2017-01" db="EMBL/GenBank/DDBJ databases">
        <title>Genome analysis of Paenibacillus selenitrireducens ES3-24.</title>
        <authorList>
            <person name="Xu D."/>
            <person name="Yao R."/>
            <person name="Zheng S."/>
        </authorList>
    </citation>
    <scope>NUCLEOTIDE SEQUENCE [LARGE SCALE GENOMIC DNA]</scope>
    <source>
        <strain evidence="5 6">ES3-24</strain>
    </source>
</reference>
<keyword evidence="6" id="KW-1185">Reference proteome</keyword>
<comment type="catalytic activity">
    <reaction evidence="1">
        <text>3',5'-cyclic CMP + H2O = CMP + H(+)</text>
        <dbReference type="Rhea" id="RHEA:72675"/>
        <dbReference type="ChEBI" id="CHEBI:15377"/>
        <dbReference type="ChEBI" id="CHEBI:15378"/>
        <dbReference type="ChEBI" id="CHEBI:58003"/>
        <dbReference type="ChEBI" id="CHEBI:60377"/>
    </reaction>
    <physiologicalReaction direction="left-to-right" evidence="1">
        <dbReference type="Rhea" id="RHEA:72676"/>
    </physiologicalReaction>
</comment>
<sequence length="245" mass="26825">MNIVKGVEALEITANLLGELRIIYPTLLWDQDEVILVDAGYPGQLDLFHQAFAQAGVSFDQLTKIMITHQDIDHIGGLPGMIQGSQSHVEIISHPLEQPYIQGERRILKFSDEVIAQMDSWPEEHAAPLKRLIANPPKATVDTLVTDGQVLPYCGGITVIDTPGHTPGHISLYHISSKTLIAGDALVIKDGELYGSDPSYTLDLPTAQASIKNLTRYDIEHVICYHGGIYQGQANQRIAQLASEA</sequence>
<dbReference type="RefSeq" id="WP_078501484.1">
    <property type="nucleotide sequence ID" value="NZ_MSZX01000010.1"/>
</dbReference>
<evidence type="ECO:0000313" key="6">
    <source>
        <dbReference type="Proteomes" id="UP000190188"/>
    </source>
</evidence>
<evidence type="ECO:0000256" key="3">
    <source>
        <dbReference type="ARBA" id="ARBA00048505"/>
    </source>
</evidence>
<name>A0A1T2X3Z8_9BACL</name>
<evidence type="ECO:0000256" key="1">
    <source>
        <dbReference type="ARBA" id="ARBA00034221"/>
    </source>
</evidence>
<dbReference type="PANTHER" id="PTHR42951">
    <property type="entry name" value="METALLO-BETA-LACTAMASE DOMAIN-CONTAINING"/>
    <property type="match status" value="1"/>
</dbReference>
<dbReference type="Pfam" id="PF00753">
    <property type="entry name" value="Lactamase_B"/>
    <property type="match status" value="1"/>
</dbReference>
<feature type="domain" description="Metallo-beta-lactamase" evidence="4">
    <location>
        <begin position="22"/>
        <end position="226"/>
    </location>
</feature>
<dbReference type="OrthoDB" id="9802248at2"/>
<comment type="function">
    <text evidence="2">Counteracts the endogenous Pycsar antiviral defense system. Phosphodiesterase that enables metal-dependent hydrolysis of host cyclic nucleotide Pycsar defense signals such as cCMP and cUMP.</text>
</comment>
<comment type="catalytic activity">
    <reaction evidence="3">
        <text>3',5'-cyclic UMP + H2O = UMP + H(+)</text>
        <dbReference type="Rhea" id="RHEA:70575"/>
        <dbReference type="ChEBI" id="CHEBI:15377"/>
        <dbReference type="ChEBI" id="CHEBI:15378"/>
        <dbReference type="ChEBI" id="CHEBI:57865"/>
        <dbReference type="ChEBI" id="CHEBI:184387"/>
    </reaction>
    <physiologicalReaction direction="left-to-right" evidence="3">
        <dbReference type="Rhea" id="RHEA:70576"/>
    </physiologicalReaction>
</comment>
<dbReference type="AlphaFoldDB" id="A0A1T2X3Z8"/>
<gene>
    <name evidence="5" type="ORF">BVG16_22655</name>
</gene>
<dbReference type="EMBL" id="MSZX01000010">
    <property type="protein sequence ID" value="OPA74572.1"/>
    <property type="molecule type" value="Genomic_DNA"/>
</dbReference>
<organism evidence="5 6">
    <name type="scientific">Paenibacillus selenitireducens</name>
    <dbReference type="NCBI Taxonomy" id="1324314"/>
    <lineage>
        <taxon>Bacteria</taxon>
        <taxon>Bacillati</taxon>
        <taxon>Bacillota</taxon>
        <taxon>Bacilli</taxon>
        <taxon>Bacillales</taxon>
        <taxon>Paenibacillaceae</taxon>
        <taxon>Paenibacillus</taxon>
    </lineage>
</organism>
<dbReference type="Gene3D" id="3.60.15.10">
    <property type="entry name" value="Ribonuclease Z/Hydroxyacylglutathione hydrolase-like"/>
    <property type="match status" value="1"/>
</dbReference>
<dbReference type="InterPro" id="IPR036866">
    <property type="entry name" value="RibonucZ/Hydroxyglut_hydro"/>
</dbReference>
<comment type="caution">
    <text evidence="5">The sequence shown here is derived from an EMBL/GenBank/DDBJ whole genome shotgun (WGS) entry which is preliminary data.</text>
</comment>
<dbReference type="CDD" id="cd07721">
    <property type="entry name" value="yflN-like_MBL-fold"/>
    <property type="match status" value="1"/>
</dbReference>
<accession>A0A1T2X3Z8</accession>
<keyword evidence="5" id="KW-0378">Hydrolase</keyword>
<protein>
    <submittedName>
        <fullName evidence="5">MBL fold metallo-hydrolase</fullName>
    </submittedName>
</protein>
<evidence type="ECO:0000313" key="5">
    <source>
        <dbReference type="EMBL" id="OPA74572.1"/>
    </source>
</evidence>
<dbReference type="STRING" id="1324314.BVG16_22655"/>